<dbReference type="STRING" id="52670.A0A2I4AHI5"/>
<accession>A0A2I4AHI5</accession>
<dbReference type="PANTHER" id="PTHR10078">
    <property type="entry name" value="INTERLEUKIN-1 FAMILY MEMBER"/>
    <property type="match status" value="1"/>
</dbReference>
<dbReference type="GO" id="GO:0019221">
    <property type="term" value="P:cytokine-mediated signaling pathway"/>
    <property type="evidence" value="ECO:0007669"/>
    <property type="project" value="TreeGrafter"/>
</dbReference>
<dbReference type="Pfam" id="PF00340">
    <property type="entry name" value="IL1"/>
    <property type="match status" value="1"/>
</dbReference>
<evidence type="ECO:0000256" key="11">
    <source>
        <dbReference type="ARBA" id="ARBA00023246"/>
    </source>
</evidence>
<dbReference type="PRINTS" id="PR01357">
    <property type="entry name" value="INTRLEUKN1AB"/>
</dbReference>
<dbReference type="CDD" id="cd23296">
    <property type="entry name" value="beta-trefoil_IL1B"/>
    <property type="match status" value="1"/>
</dbReference>
<keyword evidence="8" id="KW-0666">Pyrogen</keyword>
<keyword evidence="5" id="KW-0963">Cytoplasm</keyword>
<dbReference type="SMART" id="SM00125">
    <property type="entry name" value="IL1"/>
    <property type="match status" value="1"/>
</dbReference>
<dbReference type="OrthoDB" id="9449069at2759"/>
<evidence type="ECO:0000256" key="5">
    <source>
        <dbReference type="ARBA" id="ARBA00022490"/>
    </source>
</evidence>
<dbReference type="AlphaFoldDB" id="A0A2I4AHI5"/>
<gene>
    <name evidence="14" type="primary">LOC106510763</name>
</gene>
<keyword evidence="9" id="KW-0395">Inflammatory response</keyword>
<keyword evidence="7 12" id="KW-0964">Secreted</keyword>
<dbReference type="InterPro" id="IPR008996">
    <property type="entry name" value="IL1/FGF"/>
</dbReference>
<evidence type="ECO:0000256" key="4">
    <source>
        <dbReference type="ARBA" id="ARBA00010448"/>
    </source>
</evidence>
<dbReference type="GO" id="GO:0010628">
    <property type="term" value="P:positive regulation of gene expression"/>
    <property type="evidence" value="ECO:0007669"/>
    <property type="project" value="TreeGrafter"/>
</dbReference>
<dbReference type="GO" id="GO:0071222">
    <property type="term" value="P:cellular response to lipopolysaccharide"/>
    <property type="evidence" value="ECO:0007669"/>
    <property type="project" value="TreeGrafter"/>
</dbReference>
<organism evidence="13 14">
    <name type="scientific">Austrofundulus limnaeus</name>
    <name type="common">Annual killifish</name>
    <dbReference type="NCBI Taxonomy" id="52670"/>
    <lineage>
        <taxon>Eukaryota</taxon>
        <taxon>Metazoa</taxon>
        <taxon>Chordata</taxon>
        <taxon>Craniata</taxon>
        <taxon>Vertebrata</taxon>
        <taxon>Euteleostomi</taxon>
        <taxon>Actinopterygii</taxon>
        <taxon>Neopterygii</taxon>
        <taxon>Teleostei</taxon>
        <taxon>Neoteleostei</taxon>
        <taxon>Acanthomorphata</taxon>
        <taxon>Ovalentaria</taxon>
        <taxon>Atherinomorphae</taxon>
        <taxon>Cyprinodontiformes</taxon>
        <taxon>Rivulidae</taxon>
        <taxon>Austrofundulus</taxon>
    </lineage>
</organism>
<dbReference type="RefSeq" id="XP_013854937.1">
    <property type="nucleotide sequence ID" value="XM_013999483.1"/>
</dbReference>
<evidence type="ECO:0000256" key="7">
    <source>
        <dbReference type="ARBA" id="ARBA00022525"/>
    </source>
</evidence>
<evidence type="ECO:0000256" key="9">
    <source>
        <dbReference type="ARBA" id="ARBA00023198"/>
    </source>
</evidence>
<evidence type="ECO:0000256" key="8">
    <source>
        <dbReference type="ARBA" id="ARBA00022620"/>
    </source>
</evidence>
<dbReference type="GO" id="GO:0042119">
    <property type="term" value="P:neutrophil activation"/>
    <property type="evidence" value="ECO:0007669"/>
    <property type="project" value="TreeGrafter"/>
</dbReference>
<sequence>MESNVCNLSNMWTKKMPAGLGLEISHQPPSMRHVVNLIIAMERLKAGVAEKVLSTDFRDENLISIMLESVVEEKHFFESQSGAPYQFHMFEEHECSVTDSRQRSFVLVKDSMELHAMTLQAANLHHKVFLNMAMYTHNPSASSPGALLVALGIKGTNLYLCCQQNGDTPTLHLEAVDKETLLNIDSESEKKRFLFYKQDKAVNQSTFTSASFPKWYISTSTEDKRPVEMCQETTDRYIKFKIQSLN</sequence>
<keyword evidence="6" id="KW-0202">Cytokine</keyword>
<reference evidence="14" key="1">
    <citation type="submission" date="2025-08" db="UniProtKB">
        <authorList>
            <consortium name="RefSeq"/>
        </authorList>
    </citation>
    <scope>IDENTIFICATION</scope>
    <source>
        <strain evidence="14">Quisiro</strain>
        <tissue evidence="14">Liver</tissue>
    </source>
</reference>
<dbReference type="Gene3D" id="2.80.10.50">
    <property type="match status" value="1"/>
</dbReference>
<evidence type="ECO:0000256" key="3">
    <source>
        <dbReference type="ARBA" id="ARBA00004550"/>
    </source>
</evidence>
<evidence type="ECO:0000256" key="1">
    <source>
        <dbReference type="ARBA" id="ARBA00004371"/>
    </source>
</evidence>
<evidence type="ECO:0000313" key="14">
    <source>
        <dbReference type="RefSeq" id="XP_013854937.1"/>
    </source>
</evidence>
<dbReference type="KEGG" id="alim:106510763"/>
<dbReference type="PRINTS" id="PR00264">
    <property type="entry name" value="INTERLEUKIN1"/>
</dbReference>
<dbReference type="PRINTS" id="PR01359">
    <property type="entry name" value="INTRLEUKIN1B"/>
</dbReference>
<dbReference type="GO" id="GO:0005615">
    <property type="term" value="C:extracellular space"/>
    <property type="evidence" value="ECO:0007669"/>
    <property type="project" value="UniProtKB-KW"/>
</dbReference>
<evidence type="ECO:0000313" key="13">
    <source>
        <dbReference type="Proteomes" id="UP000192220"/>
    </source>
</evidence>
<keyword evidence="13" id="KW-1185">Reference proteome</keyword>
<dbReference type="InterPro" id="IPR020877">
    <property type="entry name" value="IL-1_CS"/>
</dbReference>
<keyword evidence="10" id="KW-0458">Lysosome</keyword>
<dbReference type="SUPFAM" id="SSF50353">
    <property type="entry name" value="Cytokine"/>
    <property type="match status" value="1"/>
</dbReference>
<dbReference type="GO" id="GO:0005764">
    <property type="term" value="C:lysosome"/>
    <property type="evidence" value="ECO:0007669"/>
    <property type="project" value="UniProtKB-SubCell"/>
</dbReference>
<comment type="similarity">
    <text evidence="4 12">Belongs to the IL-1 family.</text>
</comment>
<dbReference type="GO" id="GO:1901222">
    <property type="term" value="P:regulation of non-canonical NF-kappaB signal transduction"/>
    <property type="evidence" value="ECO:0007669"/>
    <property type="project" value="TreeGrafter"/>
</dbReference>
<name>A0A2I4AHI5_AUSLI</name>
<proteinExistence type="inferred from homology"/>
<dbReference type="GO" id="GO:0005829">
    <property type="term" value="C:cytosol"/>
    <property type="evidence" value="ECO:0007669"/>
    <property type="project" value="UniProtKB-SubCell"/>
</dbReference>
<dbReference type="PROSITE" id="PS00253">
    <property type="entry name" value="INTERLEUKIN_1"/>
    <property type="match status" value="1"/>
</dbReference>
<dbReference type="GO" id="GO:0006955">
    <property type="term" value="P:immune response"/>
    <property type="evidence" value="ECO:0007669"/>
    <property type="project" value="InterPro"/>
</dbReference>
<dbReference type="PANTHER" id="PTHR10078:SF30">
    <property type="entry name" value="INTERLEUKIN-1 BETA"/>
    <property type="match status" value="1"/>
</dbReference>
<dbReference type="GO" id="GO:0005149">
    <property type="term" value="F:interleukin-1 receptor binding"/>
    <property type="evidence" value="ECO:0007669"/>
    <property type="project" value="UniProtKB-UniRule"/>
</dbReference>
<protein>
    <recommendedName>
        <fullName evidence="12">Interleukin-1</fullName>
    </recommendedName>
</protein>
<dbReference type="InParanoid" id="A0A2I4AHI5"/>
<keyword evidence="11" id="KW-0497">Mitogen</keyword>
<dbReference type="GO" id="GO:0005125">
    <property type="term" value="F:cytokine activity"/>
    <property type="evidence" value="ECO:0007669"/>
    <property type="project" value="UniProtKB-UniRule"/>
</dbReference>
<dbReference type="GO" id="GO:0001660">
    <property type="term" value="P:fever generation"/>
    <property type="evidence" value="ECO:0007669"/>
    <property type="project" value="UniProtKB-KW"/>
</dbReference>
<evidence type="ECO:0000256" key="12">
    <source>
        <dbReference type="RuleBase" id="RU003753"/>
    </source>
</evidence>
<dbReference type="GO" id="GO:0051781">
    <property type="term" value="P:positive regulation of cell division"/>
    <property type="evidence" value="ECO:0007669"/>
    <property type="project" value="UniProtKB-KW"/>
</dbReference>
<evidence type="ECO:0000256" key="6">
    <source>
        <dbReference type="ARBA" id="ARBA00022514"/>
    </source>
</evidence>
<evidence type="ECO:0000256" key="2">
    <source>
        <dbReference type="ARBA" id="ARBA00004514"/>
    </source>
</evidence>
<dbReference type="GO" id="GO:0048246">
    <property type="term" value="P:macrophage chemotaxis"/>
    <property type="evidence" value="ECO:0007669"/>
    <property type="project" value="TreeGrafter"/>
</dbReference>
<evidence type="ECO:0000256" key="10">
    <source>
        <dbReference type="ARBA" id="ARBA00023228"/>
    </source>
</evidence>
<comment type="subcellular location">
    <subcellularLocation>
        <location evidence="2">Cytoplasm</location>
        <location evidence="2">Cytosol</location>
    </subcellularLocation>
    <subcellularLocation>
        <location evidence="1">Lysosome</location>
    </subcellularLocation>
    <subcellularLocation>
        <location evidence="3">Secreted</location>
        <location evidence="3">Extracellular exosome</location>
    </subcellularLocation>
</comment>
<dbReference type="InterPro" id="IPR000975">
    <property type="entry name" value="IL-1_fam"/>
</dbReference>
<dbReference type="Proteomes" id="UP000192220">
    <property type="component" value="Unplaced"/>
</dbReference>